<dbReference type="AlphaFoldDB" id="A0AAE7NXX8"/>
<protein>
    <submittedName>
        <fullName evidence="1">Uncharacterized protein</fullName>
    </submittedName>
</protein>
<evidence type="ECO:0000313" key="2">
    <source>
        <dbReference type="Proteomes" id="UP000594015"/>
    </source>
</evidence>
<dbReference type="KEGG" id="barh:WN72_10585"/>
<dbReference type="EMBL" id="CP030050">
    <property type="protein sequence ID" value="QOZ73277.1"/>
    <property type="molecule type" value="Genomic_DNA"/>
</dbReference>
<evidence type="ECO:0000313" key="1">
    <source>
        <dbReference type="EMBL" id="QOZ73277.1"/>
    </source>
</evidence>
<accession>A0AAE7NXX8</accession>
<gene>
    <name evidence="1" type="ORF">WN72_10585</name>
</gene>
<reference evidence="1 2" key="1">
    <citation type="submission" date="2018-06" db="EMBL/GenBank/DDBJ databases">
        <title>Comparative genomics of Bradyrhizobium nodulating Arachidis hypogaea.</title>
        <authorList>
            <person name="Li Y."/>
        </authorList>
    </citation>
    <scope>NUCLEOTIDE SEQUENCE [LARGE SCALE GENOMIC DNA]</scope>
    <source>
        <strain evidence="1 2">CCBAU 051107</strain>
    </source>
</reference>
<name>A0AAE7NXX8_9BRAD</name>
<dbReference type="Proteomes" id="UP000594015">
    <property type="component" value="Chromosome"/>
</dbReference>
<proteinExistence type="predicted"/>
<sequence>MTNKELNLEQCSGVFDPEELSVLGRLYDSAITALPPSMRSPENRTAIAKLILERTAASEAQLACLTNFLITISPQG</sequence>
<organism evidence="1 2">
    <name type="scientific">Bradyrhizobium arachidis</name>
    <dbReference type="NCBI Taxonomy" id="858423"/>
    <lineage>
        <taxon>Bacteria</taxon>
        <taxon>Pseudomonadati</taxon>
        <taxon>Pseudomonadota</taxon>
        <taxon>Alphaproteobacteria</taxon>
        <taxon>Hyphomicrobiales</taxon>
        <taxon>Nitrobacteraceae</taxon>
        <taxon>Bradyrhizobium</taxon>
    </lineage>
</organism>